<dbReference type="PANTHER" id="PTHR11264">
    <property type="entry name" value="URACIL-DNA GLYCOSYLASE"/>
    <property type="match status" value="1"/>
</dbReference>
<dbReference type="PANTHER" id="PTHR11264:SF0">
    <property type="entry name" value="URACIL-DNA GLYCOSYLASE"/>
    <property type="match status" value="1"/>
</dbReference>
<dbReference type="InterPro" id="IPR002043">
    <property type="entry name" value="UDG_fam1"/>
</dbReference>
<keyword evidence="7 8" id="KW-0234">DNA repair</keyword>
<dbReference type="InterPro" id="IPR005122">
    <property type="entry name" value="Uracil-DNA_glycosylase-like"/>
</dbReference>
<evidence type="ECO:0000256" key="1">
    <source>
        <dbReference type="ARBA" id="ARBA00001400"/>
    </source>
</evidence>
<reference evidence="10" key="1">
    <citation type="submission" date="2017-08" db="EMBL/GenBank/DDBJ databases">
        <authorList>
            <person name="Alvarez-Ponce D."/>
            <person name="Weitzman C.L."/>
            <person name="Tillett R.L."/>
            <person name="Sandmeier F.C."/>
            <person name="Tracy C.R."/>
        </authorList>
    </citation>
    <scope>NUCLEOTIDE SEQUENCE [LARGE SCALE GENOMIC DNA]</scope>
    <source>
        <strain evidence="10">PS6</strain>
    </source>
</reference>
<comment type="subcellular location">
    <subcellularLocation>
        <location evidence="8">Cytoplasm</location>
    </subcellularLocation>
</comment>
<dbReference type="InterPro" id="IPR036895">
    <property type="entry name" value="Uracil-DNA_glycosylase-like_sf"/>
</dbReference>
<dbReference type="HAMAP" id="MF_00148">
    <property type="entry name" value="UDG"/>
    <property type="match status" value="1"/>
</dbReference>
<dbReference type="SMART" id="SM00987">
    <property type="entry name" value="UreE_C"/>
    <property type="match status" value="1"/>
</dbReference>
<dbReference type="NCBIfam" id="TIGR00628">
    <property type="entry name" value="ung"/>
    <property type="match status" value="1"/>
</dbReference>
<dbReference type="Gene3D" id="3.40.470.10">
    <property type="entry name" value="Uracil-DNA glycosylase-like domain"/>
    <property type="match status" value="1"/>
</dbReference>
<evidence type="ECO:0000256" key="6">
    <source>
        <dbReference type="ARBA" id="ARBA00022801"/>
    </source>
</evidence>
<dbReference type="SMART" id="SM00986">
    <property type="entry name" value="UDG"/>
    <property type="match status" value="1"/>
</dbReference>
<evidence type="ECO:0000256" key="2">
    <source>
        <dbReference type="ARBA" id="ARBA00002631"/>
    </source>
</evidence>
<organism evidence="10 11">
    <name type="scientific">Mycoplasmopsis agassizii</name>
    <dbReference type="NCBI Taxonomy" id="33922"/>
    <lineage>
        <taxon>Bacteria</taxon>
        <taxon>Bacillati</taxon>
        <taxon>Mycoplasmatota</taxon>
        <taxon>Mycoplasmoidales</taxon>
        <taxon>Metamycoplasmataceae</taxon>
        <taxon>Mycoplasmopsis</taxon>
    </lineage>
</organism>
<evidence type="ECO:0000313" key="10">
    <source>
        <dbReference type="EMBL" id="PAF54957.1"/>
    </source>
</evidence>
<dbReference type="EMBL" id="NQMN01000002">
    <property type="protein sequence ID" value="PAF54957.1"/>
    <property type="molecule type" value="Genomic_DNA"/>
</dbReference>
<gene>
    <name evidence="8" type="primary">ung</name>
    <name evidence="10" type="ORF">CJF60_04450</name>
</gene>
<evidence type="ECO:0000256" key="7">
    <source>
        <dbReference type="ARBA" id="ARBA00023204"/>
    </source>
</evidence>
<proteinExistence type="inferred from homology"/>
<protein>
    <recommendedName>
        <fullName evidence="4 8">Uracil-DNA glycosylase</fullName>
        <shortName evidence="8">UDG</shortName>
        <ecNumber evidence="4 8">3.2.2.27</ecNumber>
    </recommendedName>
</protein>
<evidence type="ECO:0000256" key="5">
    <source>
        <dbReference type="ARBA" id="ARBA00022763"/>
    </source>
</evidence>
<keyword evidence="6 8" id="KW-0378">Hydrolase</keyword>
<evidence type="ECO:0000256" key="8">
    <source>
        <dbReference type="HAMAP-Rule" id="MF_00148"/>
    </source>
</evidence>
<sequence length="221" mass="26049">MYNLANSWKSLDKFLKTDQEILFFYEKIHNLYQQSSLVPTEENLFSAFELCDSSNLKVIILGQEPYPKKRDAHGLAFSSNSEKIPSSLRNIYKSIKTSYPEIELNHHNLSAWAKQGVLLLNTILTIEESKSGSHFNIGWERWTDKVLRYLNDNYDNLIVVLWGNYSKKYEEHFDKKKHYILSGFHPSPLSARRGFFDHEWFLLINQQLEKLNKTPIDWSIK</sequence>
<feature type="domain" description="Uracil-DNA glycosylase-like" evidence="9">
    <location>
        <begin position="49"/>
        <end position="208"/>
    </location>
</feature>
<dbReference type="Pfam" id="PF03167">
    <property type="entry name" value="UDG"/>
    <property type="match status" value="1"/>
</dbReference>
<comment type="function">
    <text evidence="2 8">Excises uracil residues from the DNA which can arise as a result of misincorporation of dUMP residues by DNA polymerase or due to deamination of cytosine.</text>
</comment>
<comment type="caution">
    <text evidence="10">The sequence shown here is derived from an EMBL/GenBank/DDBJ whole genome shotgun (WGS) entry which is preliminary data.</text>
</comment>
<comment type="catalytic activity">
    <reaction evidence="1 8">
        <text>Hydrolyzes single-stranded DNA or mismatched double-stranded DNA and polynucleotides, releasing free uracil.</text>
        <dbReference type="EC" id="3.2.2.27"/>
    </reaction>
</comment>
<comment type="caution">
    <text evidence="8">Lacks conserved residue(s) required for the propagation of feature annotation.</text>
</comment>
<dbReference type="EC" id="3.2.2.27" evidence="4 8"/>
<dbReference type="CDD" id="cd10027">
    <property type="entry name" value="UDG-F1-like"/>
    <property type="match status" value="1"/>
</dbReference>
<evidence type="ECO:0000256" key="4">
    <source>
        <dbReference type="ARBA" id="ARBA00012030"/>
    </source>
</evidence>
<evidence type="ECO:0000256" key="3">
    <source>
        <dbReference type="ARBA" id="ARBA00008184"/>
    </source>
</evidence>
<dbReference type="NCBIfam" id="NF003592">
    <property type="entry name" value="PRK05254.1-5"/>
    <property type="match status" value="1"/>
</dbReference>
<dbReference type="SUPFAM" id="SSF52141">
    <property type="entry name" value="Uracil-DNA glycosylase-like"/>
    <property type="match status" value="1"/>
</dbReference>
<keyword evidence="5 8" id="KW-0227">DNA damage</keyword>
<keyword evidence="11" id="KW-1185">Reference proteome</keyword>
<dbReference type="RefSeq" id="WP_084232144.1">
    <property type="nucleotide sequence ID" value="NZ_FWXE01000004.1"/>
</dbReference>
<name>A0ABX4H574_9BACT</name>
<dbReference type="NCBIfam" id="NF003588">
    <property type="entry name" value="PRK05254.1-1"/>
    <property type="match status" value="1"/>
</dbReference>
<accession>A0ABX4H574</accession>
<keyword evidence="8" id="KW-0963">Cytoplasm</keyword>
<evidence type="ECO:0000313" key="11">
    <source>
        <dbReference type="Proteomes" id="UP000217033"/>
    </source>
</evidence>
<dbReference type="NCBIfam" id="NF003589">
    <property type="entry name" value="PRK05254.1-2"/>
    <property type="match status" value="1"/>
</dbReference>
<evidence type="ECO:0000259" key="9">
    <source>
        <dbReference type="SMART" id="SM00986"/>
    </source>
</evidence>
<dbReference type="Proteomes" id="UP000217033">
    <property type="component" value="Unassembled WGS sequence"/>
</dbReference>
<comment type="similarity">
    <text evidence="3 8">Belongs to the uracil-DNA glycosylase (UDG) superfamily. UNG family.</text>
</comment>